<evidence type="ECO:0000313" key="1">
    <source>
        <dbReference type="EMBL" id="MFK4751463.1"/>
    </source>
</evidence>
<evidence type="ECO:0000313" key="2">
    <source>
        <dbReference type="Proteomes" id="UP001620597"/>
    </source>
</evidence>
<accession>A0ABW8NET1</accession>
<reference evidence="1 2" key="1">
    <citation type="submission" date="2024-03" db="EMBL/GenBank/DDBJ databases">
        <title>High-quality draft genome sequence of Oceanobacter sp. wDCs-4.</title>
        <authorList>
            <person name="Dong C."/>
        </authorList>
    </citation>
    <scope>NUCLEOTIDE SEQUENCE [LARGE SCALE GENOMIC DNA]</scope>
    <source>
        <strain evidence="2">wDCs-4</strain>
    </source>
</reference>
<comment type="caution">
    <text evidence="1">The sequence shown here is derived from an EMBL/GenBank/DDBJ whole genome shotgun (WGS) entry which is preliminary data.</text>
</comment>
<name>A0ABW8NET1_9GAMM</name>
<dbReference type="EMBL" id="JBBKTX010000003">
    <property type="protein sequence ID" value="MFK4751463.1"/>
    <property type="molecule type" value="Genomic_DNA"/>
</dbReference>
<organism evidence="1 2">
    <name type="scientific">Oceanobacter antarcticus</name>
    <dbReference type="NCBI Taxonomy" id="3133425"/>
    <lineage>
        <taxon>Bacteria</taxon>
        <taxon>Pseudomonadati</taxon>
        <taxon>Pseudomonadota</taxon>
        <taxon>Gammaproteobacteria</taxon>
        <taxon>Oceanospirillales</taxon>
        <taxon>Oceanospirillaceae</taxon>
        <taxon>Oceanobacter</taxon>
    </lineage>
</organism>
<gene>
    <name evidence="1" type="ORF">WG929_03470</name>
</gene>
<proteinExistence type="predicted"/>
<dbReference type="Proteomes" id="UP001620597">
    <property type="component" value="Unassembled WGS sequence"/>
</dbReference>
<keyword evidence="2" id="KW-1185">Reference proteome</keyword>
<sequence length="101" mass="11517">MNWLLTIAKPLLSAVTTDLIIDTAQAVLGRIQWAVVLERLLTRLIINGLRWIQRLSTNDVVDETVDLIASMLEQKRLAKAKEYQLTLDKRTESQTNSNKDL</sequence>
<protein>
    <submittedName>
        <fullName evidence="1">Uncharacterized protein</fullName>
    </submittedName>
</protein>
<dbReference type="RefSeq" id="WP_416204918.1">
    <property type="nucleotide sequence ID" value="NZ_JBBKTX010000003.1"/>
</dbReference>